<protein>
    <submittedName>
        <fullName evidence="1">Uncharacterized protein</fullName>
    </submittedName>
</protein>
<gene>
    <name evidence="1" type="ORF">CVM73_16300</name>
</gene>
<evidence type="ECO:0000313" key="1">
    <source>
        <dbReference type="EMBL" id="PJG54359.1"/>
    </source>
</evidence>
<proteinExistence type="predicted"/>
<accession>A0A2M8R9A6</accession>
<organism evidence="1 2">
    <name type="scientific">Bradyrhizobium forestalis</name>
    <dbReference type="NCBI Taxonomy" id="1419263"/>
    <lineage>
        <taxon>Bacteria</taxon>
        <taxon>Pseudomonadati</taxon>
        <taxon>Pseudomonadota</taxon>
        <taxon>Alphaproteobacteria</taxon>
        <taxon>Hyphomicrobiales</taxon>
        <taxon>Nitrobacteraceae</taxon>
        <taxon>Bradyrhizobium</taxon>
    </lineage>
</organism>
<sequence length="75" mass="8480">MGTARLAQLALASLLPTYPLSEMLKFRKLGDQRFESLSKQSTRILRSNAGIHDTPLIEVLERTRLLLRVGKIMQS</sequence>
<dbReference type="Proteomes" id="UP000231194">
    <property type="component" value="Unassembled WGS sequence"/>
</dbReference>
<evidence type="ECO:0000313" key="2">
    <source>
        <dbReference type="Proteomes" id="UP000231194"/>
    </source>
</evidence>
<dbReference type="AlphaFoldDB" id="A0A2M8R9A6"/>
<comment type="caution">
    <text evidence="1">The sequence shown here is derived from an EMBL/GenBank/DDBJ whole genome shotgun (WGS) entry which is preliminary data.</text>
</comment>
<name>A0A2M8R9A6_9BRAD</name>
<dbReference type="EMBL" id="PGVG01000011">
    <property type="protein sequence ID" value="PJG54359.1"/>
    <property type="molecule type" value="Genomic_DNA"/>
</dbReference>
<keyword evidence="2" id="KW-1185">Reference proteome</keyword>
<reference evidence="1 2" key="1">
    <citation type="submission" date="2017-11" db="EMBL/GenBank/DDBJ databases">
        <title>Bradyrhizobium forestalis sp. nov., an efficient nitrogen-fixing bacterium isolated from nodules of forest legume species in the Amazon.</title>
        <authorList>
            <person name="Costa E.M."/>
            <person name="Guimaraes A."/>
            <person name="Carvalho T.S."/>
            <person name="Rodrigues T.L."/>
            <person name="Ribeiro P.R.A."/>
            <person name="Lebbe L."/>
            <person name="Willems A."/>
            <person name="Moreira F.M.S."/>
        </authorList>
    </citation>
    <scope>NUCLEOTIDE SEQUENCE [LARGE SCALE GENOMIC DNA]</scope>
    <source>
        <strain evidence="1 2">INPA54B</strain>
    </source>
</reference>